<evidence type="ECO:0000313" key="2">
    <source>
        <dbReference type="EMBL" id="GHE45126.1"/>
    </source>
</evidence>
<comment type="caution">
    <text evidence="2">The sequence shown here is derived from an EMBL/GenBank/DDBJ whole genome shotgun (WGS) entry which is preliminary data.</text>
</comment>
<organism evidence="2 3">
    <name type="scientific">Streptomyces longispororuber</name>
    <dbReference type="NCBI Taxonomy" id="68230"/>
    <lineage>
        <taxon>Bacteria</taxon>
        <taxon>Bacillati</taxon>
        <taxon>Actinomycetota</taxon>
        <taxon>Actinomycetes</taxon>
        <taxon>Kitasatosporales</taxon>
        <taxon>Streptomycetaceae</taxon>
        <taxon>Streptomyces</taxon>
    </lineage>
</organism>
<dbReference type="AlphaFoldDB" id="A0A919DHK5"/>
<feature type="region of interest" description="Disordered" evidence="1">
    <location>
        <begin position="1"/>
        <end position="137"/>
    </location>
</feature>
<gene>
    <name evidence="2" type="ORF">GCM10018785_13410</name>
</gene>
<feature type="compositionally biased region" description="Basic residues" evidence="1">
    <location>
        <begin position="92"/>
        <end position="104"/>
    </location>
</feature>
<reference evidence="2" key="1">
    <citation type="journal article" date="2014" name="Int. J. Syst. Evol. Microbiol.">
        <title>Complete genome sequence of Corynebacterium casei LMG S-19264T (=DSM 44701T), isolated from a smear-ripened cheese.</title>
        <authorList>
            <consortium name="US DOE Joint Genome Institute (JGI-PGF)"/>
            <person name="Walter F."/>
            <person name="Albersmeier A."/>
            <person name="Kalinowski J."/>
            <person name="Ruckert C."/>
        </authorList>
    </citation>
    <scope>NUCLEOTIDE SEQUENCE</scope>
    <source>
        <strain evidence="2">JCM 4784</strain>
    </source>
</reference>
<evidence type="ECO:0000256" key="1">
    <source>
        <dbReference type="SAM" id="MobiDB-lite"/>
    </source>
</evidence>
<proteinExistence type="predicted"/>
<protein>
    <submittedName>
        <fullName evidence="2">Uncharacterized protein</fullName>
    </submittedName>
</protein>
<evidence type="ECO:0000313" key="3">
    <source>
        <dbReference type="Proteomes" id="UP000608024"/>
    </source>
</evidence>
<accession>A0A919DHK5</accession>
<reference evidence="2" key="2">
    <citation type="submission" date="2020-09" db="EMBL/GenBank/DDBJ databases">
        <authorList>
            <person name="Sun Q."/>
            <person name="Ohkuma M."/>
        </authorList>
    </citation>
    <scope>NUCLEOTIDE SEQUENCE</scope>
    <source>
        <strain evidence="2">JCM 4784</strain>
    </source>
</reference>
<name>A0A919DHK5_9ACTN</name>
<dbReference type="EMBL" id="BNBT01000012">
    <property type="protein sequence ID" value="GHE45126.1"/>
    <property type="molecule type" value="Genomic_DNA"/>
</dbReference>
<dbReference type="Proteomes" id="UP000608024">
    <property type="component" value="Unassembled WGS sequence"/>
</dbReference>
<keyword evidence="3" id="KW-1185">Reference proteome</keyword>
<sequence length="137" mass="14287">MGPAGVQPSGSGAAQPHRTTPGPRRDPAQEQAGGNYRGDSDGHPGIKPQRSAPGLAKSPPRQGRAGRITTATAANSEPPTRNAPRKAPTGRCARHRWAGGKPRRGGGDSLPQRQRCTPGPGWLAWPSRVGGWEGTPR</sequence>